<dbReference type="InterPro" id="IPR003870">
    <property type="entry name" value="DUF222"/>
</dbReference>
<feature type="domain" description="HNH nuclease" evidence="3">
    <location>
        <begin position="369"/>
        <end position="421"/>
    </location>
</feature>
<gene>
    <name evidence="4" type="ORF">ACFSFX_05095</name>
</gene>
<reference evidence="5" key="1">
    <citation type="journal article" date="2019" name="Int. J. Syst. Evol. Microbiol.">
        <title>The Global Catalogue of Microorganisms (GCM) 10K type strain sequencing project: providing services to taxonomists for standard genome sequencing and annotation.</title>
        <authorList>
            <consortium name="The Broad Institute Genomics Platform"/>
            <consortium name="The Broad Institute Genome Sequencing Center for Infectious Disease"/>
            <person name="Wu L."/>
            <person name="Ma J."/>
        </authorList>
    </citation>
    <scope>NUCLEOTIDE SEQUENCE [LARGE SCALE GENOMIC DNA]</scope>
    <source>
        <strain evidence="5">JCM 11496</strain>
    </source>
</reference>
<dbReference type="InterPro" id="IPR002711">
    <property type="entry name" value="HNH"/>
</dbReference>
<feature type="compositionally biased region" description="Pro residues" evidence="2">
    <location>
        <begin position="452"/>
        <end position="466"/>
    </location>
</feature>
<dbReference type="Proteomes" id="UP001597307">
    <property type="component" value="Unassembled WGS sequence"/>
</dbReference>
<dbReference type="CDD" id="cd00085">
    <property type="entry name" value="HNHc"/>
    <property type="match status" value="1"/>
</dbReference>
<dbReference type="Pfam" id="PF02720">
    <property type="entry name" value="DUF222"/>
    <property type="match status" value="1"/>
</dbReference>
<keyword evidence="5" id="KW-1185">Reference proteome</keyword>
<sequence>MRSSREPPALSGQLRMAAVGGLDAAQVVDALKDIDEARSWLDAQEAKVVTRALDLQTEQTRHDPRDRGFEKTLTASEIGAALHVPERTAGFLVEHSTLLTRYCLATLEALEAGKLTKRHAWAVVEEATSIPDTNPTVTADYEARLIKTASQTTVAKFRQQANRLRETLHPEAITTRHRKAVKERGVFLTPSYDGMAWLEAYLPVDQAAGIYHRLDTAARALQGPDEPRTLTQLRADVLADVLTSAGTTGHMSTNSDGTTIGAITADGAGEPDGLDSPDGTHRVSGPGGLAGRGGAAVYWGVQAKVFVTVPVMTLLGGDAPGELEGYGPIDPETARKLAGHAPSFTRILTHPFTGARLGADARTYRVPQDLKDAVRVRDRTCRHPGCNRLAVFCELDHTKPWSQGGTTSYGNLVALCKRHHKLKSEGYWQYRQPEPGMIIAISPAGETYLTRPDPPPAPPPDIPPPF</sequence>
<proteinExistence type="inferred from homology"/>
<evidence type="ECO:0000313" key="4">
    <source>
        <dbReference type="EMBL" id="MFD1845969.1"/>
    </source>
</evidence>
<evidence type="ECO:0000259" key="3">
    <source>
        <dbReference type="SMART" id="SM00507"/>
    </source>
</evidence>
<evidence type="ECO:0000256" key="1">
    <source>
        <dbReference type="ARBA" id="ARBA00023450"/>
    </source>
</evidence>
<dbReference type="InterPro" id="IPR003615">
    <property type="entry name" value="HNH_nuc"/>
</dbReference>
<dbReference type="SMART" id="SM00507">
    <property type="entry name" value="HNHc"/>
    <property type="match status" value="1"/>
</dbReference>
<name>A0ABW4Q665_9MICC</name>
<comment type="similarity">
    <text evidence="1">Belongs to the Rv1128c/1148c/1588c/1702c/1945/3466 family.</text>
</comment>
<accession>A0ABW4Q665</accession>
<protein>
    <submittedName>
        <fullName evidence="4">DUF222 domain-containing protein</fullName>
    </submittedName>
</protein>
<feature type="region of interest" description="Disordered" evidence="2">
    <location>
        <begin position="446"/>
        <end position="466"/>
    </location>
</feature>
<dbReference type="Pfam" id="PF01844">
    <property type="entry name" value="HNH"/>
    <property type="match status" value="1"/>
</dbReference>
<comment type="caution">
    <text evidence="4">The sequence shown here is derived from an EMBL/GenBank/DDBJ whole genome shotgun (WGS) entry which is preliminary data.</text>
</comment>
<dbReference type="EMBL" id="JBHUGA010000011">
    <property type="protein sequence ID" value="MFD1845969.1"/>
    <property type="molecule type" value="Genomic_DNA"/>
</dbReference>
<evidence type="ECO:0000313" key="5">
    <source>
        <dbReference type="Proteomes" id="UP001597307"/>
    </source>
</evidence>
<organism evidence="4 5">
    <name type="scientific">Arthrobacter flavus</name>
    <dbReference type="NCBI Taxonomy" id="95172"/>
    <lineage>
        <taxon>Bacteria</taxon>
        <taxon>Bacillati</taxon>
        <taxon>Actinomycetota</taxon>
        <taxon>Actinomycetes</taxon>
        <taxon>Micrococcales</taxon>
        <taxon>Micrococcaceae</taxon>
        <taxon>Arthrobacter</taxon>
    </lineage>
</organism>
<dbReference type="RefSeq" id="WP_343880418.1">
    <property type="nucleotide sequence ID" value="NZ_BAAAIJ010000047.1"/>
</dbReference>
<dbReference type="Gene3D" id="1.10.30.50">
    <property type="match status" value="1"/>
</dbReference>
<evidence type="ECO:0000256" key="2">
    <source>
        <dbReference type="SAM" id="MobiDB-lite"/>
    </source>
</evidence>